<evidence type="ECO:0000313" key="3">
    <source>
        <dbReference type="Proteomes" id="UP000323235"/>
    </source>
</evidence>
<protein>
    <submittedName>
        <fullName evidence="2">Holin class II</fullName>
    </submittedName>
</protein>
<evidence type="ECO:0000256" key="1">
    <source>
        <dbReference type="SAM" id="Phobius"/>
    </source>
</evidence>
<feature type="transmembrane region" description="Helical" evidence="1">
    <location>
        <begin position="59"/>
        <end position="77"/>
    </location>
</feature>
<dbReference type="EMBL" id="MN062187">
    <property type="protein sequence ID" value="QEG09318.1"/>
    <property type="molecule type" value="Genomic_DNA"/>
</dbReference>
<sequence>MKKKVELIEDWRTAHKLWSVRLSAIGAAVMGVFTVWPESALYLWSAMPSEVRALIPERFVSGIALFVFTMSALSRIVKQRPKNERIERKPAEETAE</sequence>
<evidence type="ECO:0000313" key="2">
    <source>
        <dbReference type="EMBL" id="QEG09318.1"/>
    </source>
</evidence>
<keyword evidence="3" id="KW-1185">Reference proteome</keyword>
<feature type="transmembrane region" description="Helical" evidence="1">
    <location>
        <begin position="20"/>
        <end position="39"/>
    </location>
</feature>
<gene>
    <name evidence="2" type="ORF">Samson_002</name>
</gene>
<keyword evidence="1" id="KW-1133">Transmembrane helix</keyword>
<keyword evidence="1" id="KW-0812">Transmembrane</keyword>
<organism evidence="2 3">
    <name type="scientific">Xanthomonas phage Samson</name>
    <dbReference type="NCBI Taxonomy" id="2596676"/>
    <lineage>
        <taxon>Viruses</taxon>
        <taxon>Duplodnaviria</taxon>
        <taxon>Heunggongvirae</taxon>
        <taxon>Uroviricota</taxon>
        <taxon>Caudoviricetes</taxon>
        <taxon>Jondennisvirinae</taxon>
        <taxon>Septimatrevirus</taxon>
        <taxon>Septimatrevirus samson</taxon>
    </lineage>
</organism>
<dbReference type="Pfam" id="PF25612">
    <property type="entry name" value="DUF7940"/>
    <property type="match status" value="1"/>
</dbReference>
<name>A0A5B9N5E4_9CAUD</name>
<reference evidence="3" key="1">
    <citation type="submission" date="2019-06" db="EMBL/GenBank/DDBJ databases">
        <title>Complete Genome Sequence of Xanthomonas spp. Siphophage Samson.</title>
        <authorList>
            <person name="Clark S."/>
            <person name="Le T."/>
            <person name="Moreland R."/>
            <person name="Gonzalez C.F."/>
            <person name="Liu M."/>
            <person name="Ramsey J."/>
        </authorList>
    </citation>
    <scope>NUCLEOTIDE SEQUENCE [LARGE SCALE GENOMIC DNA]</scope>
</reference>
<keyword evidence="1" id="KW-0472">Membrane</keyword>
<proteinExistence type="predicted"/>
<dbReference type="Proteomes" id="UP000323235">
    <property type="component" value="Segment"/>
</dbReference>
<dbReference type="InterPro" id="IPR057700">
    <property type="entry name" value="DUF7940"/>
</dbReference>
<accession>A0A5B9N5E4</accession>